<name>A0A3L8D5P4_OOCBI</name>
<dbReference type="InterPro" id="IPR013520">
    <property type="entry name" value="Ribonucl_H"/>
</dbReference>
<evidence type="ECO:0000313" key="7">
    <source>
        <dbReference type="EMBL" id="RLU15168.1"/>
    </source>
</evidence>
<evidence type="ECO:0000256" key="1">
    <source>
        <dbReference type="ARBA" id="ARBA00009921"/>
    </source>
</evidence>
<evidence type="ECO:0000259" key="6">
    <source>
        <dbReference type="SMART" id="SM00479"/>
    </source>
</evidence>
<dbReference type="GO" id="GO:0000175">
    <property type="term" value="F:3'-5'-RNA exonuclease activity"/>
    <property type="evidence" value="ECO:0007669"/>
    <property type="project" value="InterPro"/>
</dbReference>
<dbReference type="InterPro" id="IPR036397">
    <property type="entry name" value="RNaseH_sf"/>
</dbReference>
<evidence type="ECO:0000313" key="8">
    <source>
        <dbReference type="Proteomes" id="UP000279307"/>
    </source>
</evidence>
<dbReference type="GO" id="GO:0005739">
    <property type="term" value="C:mitochondrion"/>
    <property type="evidence" value="ECO:0007669"/>
    <property type="project" value="TreeGrafter"/>
</dbReference>
<feature type="domain" description="Exonuclease" evidence="6">
    <location>
        <begin position="52"/>
        <end position="226"/>
    </location>
</feature>
<dbReference type="InterPro" id="IPR012337">
    <property type="entry name" value="RNaseH-like_sf"/>
</dbReference>
<sequence length="229" mass="26843">MIILRAIKCLPTYLYHETRHYLSNVNGVNGVNGVNAISSVSTRAQRNNNENHIVWFDMEMTGLDVENCHILEIACLITNGYLTPVSDCLNIVMYQPDEILENMSDWCKVQHKKTGLVDDCRSSKITLQQAEEKTLEYLNTYVSKKMCPLAGNSIYMDRIFLKKYMPLIDDYLHYRNIDISTIKELVRRWHPSIDKAAPKKRYSHRAKFDIQDSLNELHYYREHFFGQKE</sequence>
<comment type="similarity">
    <text evidence="1">Belongs to the oligoribonuclease family.</text>
</comment>
<organism evidence="7 8">
    <name type="scientific">Ooceraea biroi</name>
    <name type="common">Clonal raider ant</name>
    <name type="synonym">Cerapachys biroi</name>
    <dbReference type="NCBI Taxonomy" id="2015173"/>
    <lineage>
        <taxon>Eukaryota</taxon>
        <taxon>Metazoa</taxon>
        <taxon>Ecdysozoa</taxon>
        <taxon>Arthropoda</taxon>
        <taxon>Hexapoda</taxon>
        <taxon>Insecta</taxon>
        <taxon>Pterygota</taxon>
        <taxon>Neoptera</taxon>
        <taxon>Endopterygota</taxon>
        <taxon>Hymenoptera</taxon>
        <taxon>Apocrita</taxon>
        <taxon>Aculeata</taxon>
        <taxon>Formicoidea</taxon>
        <taxon>Formicidae</taxon>
        <taxon>Dorylinae</taxon>
        <taxon>Ooceraea</taxon>
    </lineage>
</organism>
<proteinExistence type="inferred from homology"/>
<evidence type="ECO:0000256" key="2">
    <source>
        <dbReference type="ARBA" id="ARBA00022722"/>
    </source>
</evidence>
<dbReference type="PANTHER" id="PTHR11046">
    <property type="entry name" value="OLIGORIBONUCLEASE, MITOCHONDRIAL"/>
    <property type="match status" value="1"/>
</dbReference>
<dbReference type="EMBL" id="QOIP01000013">
    <property type="protein sequence ID" value="RLU15168.1"/>
    <property type="molecule type" value="Genomic_DNA"/>
</dbReference>
<dbReference type="OrthoDB" id="270189at2759"/>
<comment type="caution">
    <text evidence="7">The sequence shown here is derived from an EMBL/GenBank/DDBJ whole genome shotgun (WGS) entry which is preliminary data.</text>
</comment>
<dbReference type="CDD" id="cd06135">
    <property type="entry name" value="Orn"/>
    <property type="match status" value="1"/>
</dbReference>
<accession>A0A3L8D5P4</accession>
<dbReference type="GO" id="GO:0003676">
    <property type="term" value="F:nucleic acid binding"/>
    <property type="evidence" value="ECO:0007669"/>
    <property type="project" value="InterPro"/>
</dbReference>
<dbReference type="Pfam" id="PF00929">
    <property type="entry name" value="RNase_T"/>
    <property type="match status" value="1"/>
</dbReference>
<dbReference type="SUPFAM" id="SSF53098">
    <property type="entry name" value="Ribonuclease H-like"/>
    <property type="match status" value="1"/>
</dbReference>
<dbReference type="PANTHER" id="PTHR11046:SF0">
    <property type="entry name" value="OLIGORIBONUCLEASE, MITOCHONDRIAL"/>
    <property type="match status" value="1"/>
</dbReference>
<dbReference type="Proteomes" id="UP000279307">
    <property type="component" value="Chromosome 13"/>
</dbReference>
<dbReference type="SMART" id="SM00479">
    <property type="entry name" value="EXOIII"/>
    <property type="match status" value="1"/>
</dbReference>
<keyword evidence="3" id="KW-0378">Hydrolase</keyword>
<dbReference type="AlphaFoldDB" id="A0A3L8D5P4"/>
<gene>
    <name evidence="7" type="ORF">DMN91_012162</name>
</gene>
<reference evidence="7 8" key="1">
    <citation type="journal article" date="2018" name="Genome Res.">
        <title>The genomic architecture and molecular evolution of ant odorant receptors.</title>
        <authorList>
            <person name="McKenzie S.K."/>
            <person name="Kronauer D.J.C."/>
        </authorList>
    </citation>
    <scope>NUCLEOTIDE SEQUENCE [LARGE SCALE GENOMIC DNA]</scope>
    <source>
        <strain evidence="7">Clonal line C1</strain>
    </source>
</reference>
<keyword evidence="4" id="KW-0269">Exonuclease</keyword>
<dbReference type="NCBIfam" id="NF003765">
    <property type="entry name" value="PRK05359.1"/>
    <property type="match status" value="1"/>
</dbReference>
<evidence type="ECO:0000256" key="4">
    <source>
        <dbReference type="ARBA" id="ARBA00022839"/>
    </source>
</evidence>
<dbReference type="Gene3D" id="3.30.420.10">
    <property type="entry name" value="Ribonuclease H-like superfamily/Ribonuclease H"/>
    <property type="match status" value="1"/>
</dbReference>
<dbReference type="InterPro" id="IPR022894">
    <property type="entry name" value="Oligoribonuclease"/>
</dbReference>
<evidence type="ECO:0000256" key="5">
    <source>
        <dbReference type="ARBA" id="ARBA00072681"/>
    </source>
</evidence>
<evidence type="ECO:0000256" key="3">
    <source>
        <dbReference type="ARBA" id="ARBA00022801"/>
    </source>
</evidence>
<dbReference type="FunFam" id="3.30.420.10:FF:000003">
    <property type="entry name" value="Oligoribonuclease"/>
    <property type="match status" value="1"/>
</dbReference>
<keyword evidence="2" id="KW-0540">Nuclease</keyword>
<protein>
    <recommendedName>
        <fullName evidence="5">Probable oligoribonuclease</fullName>
    </recommendedName>
</protein>